<dbReference type="Proteomes" id="UP001188597">
    <property type="component" value="Unassembled WGS sequence"/>
</dbReference>
<reference evidence="3" key="1">
    <citation type="submission" date="2022-12" db="EMBL/GenBank/DDBJ databases">
        <title>Draft genome assemblies for two species of Escallonia (Escalloniales).</title>
        <authorList>
            <person name="Chanderbali A."/>
            <person name="Dervinis C."/>
            <person name="Anghel I."/>
            <person name="Soltis D."/>
            <person name="Soltis P."/>
            <person name="Zapata F."/>
        </authorList>
    </citation>
    <scope>NUCLEOTIDE SEQUENCE</scope>
    <source>
        <strain evidence="3">UCBG64.0493</strain>
        <tissue evidence="3">Leaf</tissue>
    </source>
</reference>
<evidence type="ECO:0000256" key="1">
    <source>
        <dbReference type="SAM" id="MobiDB-lite"/>
    </source>
</evidence>
<sequence length="78" mass="9015">MFKKWVEPKSQQRLSGADRKKLKRSIKDRFRNASDADIDVLLPPKACLSESQHCATPDIRRKRSVQIQIEGSYKDVSE</sequence>
<feature type="domain" description="Pre-PUA" evidence="2">
    <location>
        <begin position="2"/>
        <end position="48"/>
    </location>
</feature>
<evidence type="ECO:0000313" key="4">
    <source>
        <dbReference type="Proteomes" id="UP001188597"/>
    </source>
</evidence>
<evidence type="ECO:0000313" key="3">
    <source>
        <dbReference type="EMBL" id="KAK3013697.1"/>
    </source>
</evidence>
<dbReference type="InterPro" id="IPR039757">
    <property type="entry name" value="EIF2D"/>
</dbReference>
<comment type="caution">
    <text evidence="3">The sequence shown here is derived from an EMBL/GenBank/DDBJ whole genome shotgun (WGS) entry which is preliminary data.</text>
</comment>
<dbReference type="Pfam" id="PF17832">
    <property type="entry name" value="Pre-PUA"/>
    <property type="match status" value="1"/>
</dbReference>
<protein>
    <recommendedName>
        <fullName evidence="2">Pre-PUA domain-containing protein</fullName>
    </recommendedName>
</protein>
<keyword evidence="4" id="KW-1185">Reference proteome</keyword>
<dbReference type="GO" id="GO:0003743">
    <property type="term" value="F:translation initiation factor activity"/>
    <property type="evidence" value="ECO:0007669"/>
    <property type="project" value="InterPro"/>
</dbReference>
<name>A0AA89ASP1_9ASTE</name>
<feature type="region of interest" description="Disordered" evidence="1">
    <location>
        <begin position="1"/>
        <end position="22"/>
    </location>
</feature>
<proteinExistence type="predicted"/>
<dbReference type="PANTHER" id="PTHR12217:SF4">
    <property type="entry name" value="EUKARYOTIC TRANSLATION INITIATION FACTOR 2D"/>
    <property type="match status" value="1"/>
</dbReference>
<dbReference type="PANTHER" id="PTHR12217">
    <property type="entry name" value="EUKARYOTIC TRANSLATION INITIATION FACTOR 2D"/>
    <property type="match status" value="1"/>
</dbReference>
<dbReference type="GO" id="GO:0001731">
    <property type="term" value="P:formation of translation preinitiation complex"/>
    <property type="evidence" value="ECO:0007669"/>
    <property type="project" value="InterPro"/>
</dbReference>
<dbReference type="InterPro" id="IPR041366">
    <property type="entry name" value="Pre-PUA"/>
</dbReference>
<accession>A0AA89ASP1</accession>
<evidence type="ECO:0000259" key="2">
    <source>
        <dbReference type="Pfam" id="PF17832"/>
    </source>
</evidence>
<dbReference type="EMBL" id="JAVXUP010001276">
    <property type="protein sequence ID" value="KAK3013697.1"/>
    <property type="molecule type" value="Genomic_DNA"/>
</dbReference>
<organism evidence="3 4">
    <name type="scientific">Escallonia herrerae</name>
    <dbReference type="NCBI Taxonomy" id="1293975"/>
    <lineage>
        <taxon>Eukaryota</taxon>
        <taxon>Viridiplantae</taxon>
        <taxon>Streptophyta</taxon>
        <taxon>Embryophyta</taxon>
        <taxon>Tracheophyta</taxon>
        <taxon>Spermatophyta</taxon>
        <taxon>Magnoliopsida</taxon>
        <taxon>eudicotyledons</taxon>
        <taxon>Gunneridae</taxon>
        <taxon>Pentapetalae</taxon>
        <taxon>asterids</taxon>
        <taxon>campanulids</taxon>
        <taxon>Escalloniales</taxon>
        <taxon>Escalloniaceae</taxon>
        <taxon>Escallonia</taxon>
    </lineage>
</organism>
<gene>
    <name evidence="3" type="ORF">RJ639_008607</name>
</gene>
<dbReference type="Gene3D" id="3.10.400.20">
    <property type="match status" value="1"/>
</dbReference>
<dbReference type="AlphaFoldDB" id="A0AA89ASP1"/>